<dbReference type="InterPro" id="IPR000878">
    <property type="entry name" value="4pyrrol_Mease"/>
</dbReference>
<dbReference type="AlphaFoldDB" id="A0A556N7B2"/>
<dbReference type="NCBIfam" id="NF004790">
    <property type="entry name" value="PRK06136.1"/>
    <property type="match status" value="1"/>
</dbReference>
<evidence type="ECO:0000256" key="2">
    <source>
        <dbReference type="ARBA" id="ARBA00012162"/>
    </source>
</evidence>
<evidence type="ECO:0000256" key="6">
    <source>
        <dbReference type="ARBA" id="ARBA00023244"/>
    </source>
</evidence>
<sequence>MNKNQTPWVSLVGAGPGDIELISVKGLNRLKKANVVLYDALVNEELLTFAPTAKKIFVGKRLGFKAYEQDQINQLLVNSANEFGYVVRLKGGDPFVFGRGMEEVGFVQLHGIPVEVIPGISSSISVPALANIPVTHRGLSNSFLVISATLADGSLNPELKEVVSLNATIIILMGLSQIEKIMEVFLENFKPELPAAIVCNGSLPDQEVLTGTVATISGLYREARISGPGVIVIGEVVAFANEFCGVLTESGCIS</sequence>
<dbReference type="Pfam" id="PF00590">
    <property type="entry name" value="TP_methylase"/>
    <property type="match status" value="1"/>
</dbReference>
<dbReference type="EMBL" id="VLPL01000001">
    <property type="protein sequence ID" value="TSJ48074.1"/>
    <property type="molecule type" value="Genomic_DNA"/>
</dbReference>
<protein>
    <recommendedName>
        <fullName evidence="2">uroporphyrinogen-III C-methyltransferase</fullName>
        <ecNumber evidence="2">2.1.1.107</ecNumber>
    </recommendedName>
</protein>
<evidence type="ECO:0000313" key="10">
    <source>
        <dbReference type="EMBL" id="TSJ48074.1"/>
    </source>
</evidence>
<evidence type="ECO:0000313" key="11">
    <source>
        <dbReference type="Proteomes" id="UP000316008"/>
    </source>
</evidence>
<dbReference type="InterPro" id="IPR014776">
    <property type="entry name" value="4pyrrole_Mease_sub2"/>
</dbReference>
<dbReference type="Gene3D" id="3.40.1010.10">
    <property type="entry name" value="Cobalt-precorrin-4 Transmethylase, Domain 1"/>
    <property type="match status" value="1"/>
</dbReference>
<dbReference type="FunFam" id="3.40.1010.10:FF:000001">
    <property type="entry name" value="Siroheme synthase"/>
    <property type="match status" value="1"/>
</dbReference>
<gene>
    <name evidence="10" type="primary">cobA</name>
    <name evidence="10" type="ORF">FO442_02770</name>
</gene>
<dbReference type="InterPro" id="IPR050161">
    <property type="entry name" value="Siro_Cobalamin_biosynth"/>
</dbReference>
<evidence type="ECO:0000256" key="8">
    <source>
        <dbReference type="RuleBase" id="RU003960"/>
    </source>
</evidence>
<proteinExistence type="inferred from homology"/>
<evidence type="ECO:0000259" key="9">
    <source>
        <dbReference type="Pfam" id="PF00590"/>
    </source>
</evidence>
<evidence type="ECO:0000256" key="3">
    <source>
        <dbReference type="ARBA" id="ARBA00022603"/>
    </source>
</evidence>
<evidence type="ECO:0000256" key="7">
    <source>
        <dbReference type="ARBA" id="ARBA00025705"/>
    </source>
</evidence>
<dbReference type="CDD" id="cd11642">
    <property type="entry name" value="SUMT"/>
    <property type="match status" value="1"/>
</dbReference>
<accession>A0A556N7B2</accession>
<reference evidence="10 11" key="1">
    <citation type="submission" date="2019-07" db="EMBL/GenBank/DDBJ databases">
        <authorList>
            <person name="Huq M.A."/>
        </authorList>
    </citation>
    <scope>NUCLEOTIDE SEQUENCE [LARGE SCALE GENOMIC DNA]</scope>
    <source>
        <strain evidence="10 11">MAH-3</strain>
    </source>
</reference>
<dbReference type="InterPro" id="IPR014777">
    <property type="entry name" value="4pyrrole_Mease_sub1"/>
</dbReference>
<evidence type="ECO:0000256" key="1">
    <source>
        <dbReference type="ARBA" id="ARBA00005879"/>
    </source>
</evidence>
<dbReference type="GO" id="GO:0004851">
    <property type="term" value="F:uroporphyrin-III C-methyltransferase activity"/>
    <property type="evidence" value="ECO:0007669"/>
    <property type="project" value="UniProtKB-EC"/>
</dbReference>
<dbReference type="InterPro" id="IPR035996">
    <property type="entry name" value="4pyrrol_Methylase_sf"/>
</dbReference>
<dbReference type="EC" id="2.1.1.107" evidence="2"/>
<dbReference type="PANTHER" id="PTHR45790">
    <property type="entry name" value="SIROHEME SYNTHASE-RELATED"/>
    <property type="match status" value="1"/>
</dbReference>
<dbReference type="RefSeq" id="WP_144331609.1">
    <property type="nucleotide sequence ID" value="NZ_VLPL01000001.1"/>
</dbReference>
<dbReference type="NCBIfam" id="TIGR01469">
    <property type="entry name" value="cobA_cysG_Cterm"/>
    <property type="match status" value="1"/>
</dbReference>
<keyword evidence="5" id="KW-0949">S-adenosyl-L-methionine</keyword>
<dbReference type="SUPFAM" id="SSF53790">
    <property type="entry name" value="Tetrapyrrole methylase"/>
    <property type="match status" value="1"/>
</dbReference>
<comment type="caution">
    <text evidence="10">The sequence shown here is derived from an EMBL/GenBank/DDBJ whole genome shotgun (WGS) entry which is preliminary data.</text>
</comment>
<comment type="similarity">
    <text evidence="1 8">Belongs to the precorrin methyltransferase family.</text>
</comment>
<evidence type="ECO:0000256" key="5">
    <source>
        <dbReference type="ARBA" id="ARBA00022691"/>
    </source>
</evidence>
<dbReference type="InterPro" id="IPR003043">
    <property type="entry name" value="Uropor_MeTrfase_CS"/>
</dbReference>
<dbReference type="OrthoDB" id="9815856at2"/>
<dbReference type="InterPro" id="IPR006366">
    <property type="entry name" value="CobA/CysG_C"/>
</dbReference>
<feature type="domain" description="Tetrapyrrole methylase" evidence="9">
    <location>
        <begin position="9"/>
        <end position="216"/>
    </location>
</feature>
<dbReference type="GO" id="GO:0019354">
    <property type="term" value="P:siroheme biosynthetic process"/>
    <property type="evidence" value="ECO:0007669"/>
    <property type="project" value="InterPro"/>
</dbReference>
<evidence type="ECO:0000256" key="4">
    <source>
        <dbReference type="ARBA" id="ARBA00022679"/>
    </source>
</evidence>
<keyword evidence="4 8" id="KW-0808">Transferase</keyword>
<comment type="pathway">
    <text evidence="7">Porphyrin-containing compound metabolism; siroheme biosynthesis; precorrin-2 from uroporphyrinogen III: step 1/1.</text>
</comment>
<dbReference type="PANTHER" id="PTHR45790:SF3">
    <property type="entry name" value="S-ADENOSYL-L-METHIONINE-DEPENDENT UROPORPHYRINOGEN III METHYLTRANSFERASE, CHLOROPLASTIC"/>
    <property type="match status" value="1"/>
</dbReference>
<keyword evidence="3 8" id="KW-0489">Methyltransferase</keyword>
<keyword evidence="6" id="KW-0627">Porphyrin biosynthesis</keyword>
<dbReference type="Proteomes" id="UP000316008">
    <property type="component" value="Unassembled WGS sequence"/>
</dbReference>
<organism evidence="10 11">
    <name type="scientific">Fluviicola chungangensis</name>
    <dbReference type="NCBI Taxonomy" id="2597671"/>
    <lineage>
        <taxon>Bacteria</taxon>
        <taxon>Pseudomonadati</taxon>
        <taxon>Bacteroidota</taxon>
        <taxon>Flavobacteriia</taxon>
        <taxon>Flavobacteriales</taxon>
        <taxon>Crocinitomicaceae</taxon>
        <taxon>Fluviicola</taxon>
    </lineage>
</organism>
<dbReference type="GO" id="GO:0032259">
    <property type="term" value="P:methylation"/>
    <property type="evidence" value="ECO:0007669"/>
    <property type="project" value="UniProtKB-KW"/>
</dbReference>
<dbReference type="Gene3D" id="3.30.950.10">
    <property type="entry name" value="Methyltransferase, Cobalt-precorrin-4 Transmethylase, Domain 2"/>
    <property type="match status" value="1"/>
</dbReference>
<dbReference type="PROSITE" id="PS00840">
    <property type="entry name" value="SUMT_2"/>
    <property type="match status" value="1"/>
</dbReference>
<name>A0A556N7B2_9FLAO</name>
<keyword evidence="11" id="KW-1185">Reference proteome</keyword>